<evidence type="ECO:0000259" key="1">
    <source>
        <dbReference type="Pfam" id="PF02771"/>
    </source>
</evidence>
<dbReference type="InterPro" id="IPR013786">
    <property type="entry name" value="AcylCoA_DH/ox_N"/>
</dbReference>
<dbReference type="GO" id="GO:0006552">
    <property type="term" value="P:L-leucine catabolic process"/>
    <property type="evidence" value="ECO:0007669"/>
    <property type="project" value="TreeGrafter"/>
</dbReference>
<name>A0A0F9KAS7_9ZZZZ</name>
<protein>
    <recommendedName>
        <fullName evidence="1">Acyl-CoA dehydrogenase/oxidase N-terminal domain-containing protein</fullName>
    </recommendedName>
</protein>
<dbReference type="EMBL" id="LAZR01014040">
    <property type="protein sequence ID" value="KKM19218.1"/>
    <property type="molecule type" value="Genomic_DNA"/>
</dbReference>
<evidence type="ECO:0000313" key="2">
    <source>
        <dbReference type="EMBL" id="KKM19218.1"/>
    </source>
</evidence>
<proteinExistence type="predicted"/>
<sequence length="130" mass="15188">MDFSYNQKQLQFQQKAREFIEKEMAPEVAEYDRRSIFPKEAFLKFGEQGFLGVIVPQEFGGLALGTMEYCLLSEELGRLSAGYHHNGIFQTQKMIMNHGTKAIHARKLILGDGNENEKRRTVRKERRRFM</sequence>
<dbReference type="InterPro" id="IPR037069">
    <property type="entry name" value="AcylCoA_DH/ox_N_sf"/>
</dbReference>
<feature type="domain" description="Acyl-CoA dehydrogenase/oxidase N-terminal" evidence="1">
    <location>
        <begin position="7"/>
        <end position="106"/>
    </location>
</feature>
<dbReference type="SUPFAM" id="SSF56645">
    <property type="entry name" value="Acyl-CoA dehydrogenase NM domain-like"/>
    <property type="match status" value="1"/>
</dbReference>
<organism evidence="2">
    <name type="scientific">marine sediment metagenome</name>
    <dbReference type="NCBI Taxonomy" id="412755"/>
    <lineage>
        <taxon>unclassified sequences</taxon>
        <taxon>metagenomes</taxon>
        <taxon>ecological metagenomes</taxon>
    </lineage>
</organism>
<dbReference type="AlphaFoldDB" id="A0A0F9KAS7"/>
<comment type="caution">
    <text evidence="2">The sequence shown here is derived from an EMBL/GenBank/DDBJ whole genome shotgun (WGS) entry which is preliminary data.</text>
</comment>
<dbReference type="PANTHER" id="PTHR43884">
    <property type="entry name" value="ACYL-COA DEHYDROGENASE"/>
    <property type="match status" value="1"/>
</dbReference>
<accession>A0A0F9KAS7</accession>
<gene>
    <name evidence="2" type="ORF">LCGC14_1657890</name>
</gene>
<dbReference type="PANTHER" id="PTHR43884:SF12">
    <property type="entry name" value="ISOVALERYL-COA DEHYDROGENASE, MITOCHONDRIAL-RELATED"/>
    <property type="match status" value="1"/>
</dbReference>
<dbReference type="GO" id="GO:0050660">
    <property type="term" value="F:flavin adenine dinucleotide binding"/>
    <property type="evidence" value="ECO:0007669"/>
    <property type="project" value="InterPro"/>
</dbReference>
<dbReference type="Pfam" id="PF02771">
    <property type="entry name" value="Acyl-CoA_dh_N"/>
    <property type="match status" value="1"/>
</dbReference>
<reference evidence="2" key="1">
    <citation type="journal article" date="2015" name="Nature">
        <title>Complex archaea that bridge the gap between prokaryotes and eukaryotes.</title>
        <authorList>
            <person name="Spang A."/>
            <person name="Saw J.H."/>
            <person name="Jorgensen S.L."/>
            <person name="Zaremba-Niedzwiedzka K."/>
            <person name="Martijn J."/>
            <person name="Lind A.E."/>
            <person name="van Eijk R."/>
            <person name="Schleper C."/>
            <person name="Guy L."/>
            <person name="Ettema T.J."/>
        </authorList>
    </citation>
    <scope>NUCLEOTIDE SEQUENCE</scope>
</reference>
<dbReference type="GO" id="GO:0008470">
    <property type="term" value="F:3-methylbutanoyl-CoA dehydrogenase activity"/>
    <property type="evidence" value="ECO:0007669"/>
    <property type="project" value="TreeGrafter"/>
</dbReference>
<dbReference type="InterPro" id="IPR009100">
    <property type="entry name" value="AcylCoA_DH/oxidase_NM_dom_sf"/>
</dbReference>
<dbReference type="Gene3D" id="1.10.540.10">
    <property type="entry name" value="Acyl-CoA dehydrogenase/oxidase, N-terminal domain"/>
    <property type="match status" value="1"/>
</dbReference>